<feature type="transmembrane region" description="Helical" evidence="1">
    <location>
        <begin position="91"/>
        <end position="115"/>
    </location>
</feature>
<feature type="transmembrane region" description="Helical" evidence="1">
    <location>
        <begin position="15"/>
        <end position="31"/>
    </location>
</feature>
<gene>
    <name evidence="2" type="ORF">AUK40_00195</name>
</gene>
<keyword evidence="1" id="KW-1133">Transmembrane helix</keyword>
<comment type="caution">
    <text evidence="2">The sequence shown here is derived from an EMBL/GenBank/DDBJ whole genome shotgun (WGS) entry which is preliminary data.</text>
</comment>
<reference evidence="2 3" key="1">
    <citation type="journal article" date="2016" name="Environ. Microbiol.">
        <title>Genomic resolution of a cold subsurface aquifer community provides metabolic insights for novel microbes adapted to high CO concentrations.</title>
        <authorList>
            <person name="Probst A.J."/>
            <person name="Castelle C.J."/>
            <person name="Singh A."/>
            <person name="Brown C.T."/>
            <person name="Anantharaman K."/>
            <person name="Sharon I."/>
            <person name="Hug L.A."/>
            <person name="Burstein D."/>
            <person name="Emerson J.B."/>
            <person name="Thomas B.C."/>
            <person name="Banfield J.F."/>
        </authorList>
    </citation>
    <scope>NUCLEOTIDE SEQUENCE [LARGE SCALE GENOMIC DNA]</scope>
    <source>
        <strain evidence="2">CG2_30_54_11</strain>
    </source>
</reference>
<evidence type="ECO:0008006" key="4">
    <source>
        <dbReference type="Google" id="ProtNLM"/>
    </source>
</evidence>
<feature type="transmembrane region" description="Helical" evidence="1">
    <location>
        <begin position="121"/>
        <end position="142"/>
    </location>
</feature>
<feature type="transmembrane region" description="Helical" evidence="1">
    <location>
        <begin position="154"/>
        <end position="173"/>
    </location>
</feature>
<sequence length="484" mass="55743">MVFVKPLFLRTVDRGPALLCFLFFLGSLFLLKPRIGGDGFSYYAWLRSAAFDHDFNFTNEYQQYNSEEYWTAEKETTATGLAANPFSIGPAILWAPWFFIAFILTLAFGPVFSLINNGYSFFYLIMIPLGSLFYGLLGALLLYQILKRYVHREVAVWSIVGTVFGSMLINYLFQEPASSHPLSFFTISLLYWYWLKTRMFEGPSQSFFGGMLAGLMCLVRWQHLIFVAPIAAVFLTKRRNVYHWLFFTFAFAMVTVWQMIAWKIVYGQFFYLPQGIGFFIPVVSVLTWLKQIPLLLFSPNHGLFYWSPFLLIGLLGFVFMLSRFREISLTCLFVFTLSCMVNSIVKEYYGGWGYGARRMIELLPFLCFGVAAFWESHPSLRRLMKPVTLGFIVWNVLLWLQYIGRQIDPAGALKFPGWITGQITGIRFIFQALGQSGLGSSLYYGFTGNTSYFFLGFALALIYTLTFVFLLSITAYLERNENYV</sequence>
<feature type="transmembrane region" description="Helical" evidence="1">
    <location>
        <begin position="329"/>
        <end position="349"/>
    </location>
</feature>
<feature type="transmembrane region" description="Helical" evidence="1">
    <location>
        <begin position="303"/>
        <end position="322"/>
    </location>
</feature>
<dbReference type="EMBL" id="MNZT01000003">
    <property type="protein sequence ID" value="OIQ00433.1"/>
    <property type="molecule type" value="Genomic_DNA"/>
</dbReference>
<accession>A0A1J5JAA5</accession>
<name>A0A1J5JAA5_9BACT</name>
<evidence type="ECO:0000313" key="3">
    <source>
        <dbReference type="Proteomes" id="UP000183245"/>
    </source>
</evidence>
<feature type="transmembrane region" description="Helical" evidence="1">
    <location>
        <begin position="452"/>
        <end position="477"/>
    </location>
</feature>
<keyword evidence="1" id="KW-0472">Membrane</keyword>
<feature type="transmembrane region" description="Helical" evidence="1">
    <location>
        <begin position="241"/>
        <end position="262"/>
    </location>
</feature>
<feature type="transmembrane region" description="Helical" evidence="1">
    <location>
        <begin position="269"/>
        <end position="291"/>
    </location>
</feature>
<feature type="transmembrane region" description="Helical" evidence="1">
    <location>
        <begin position="355"/>
        <end position="374"/>
    </location>
</feature>
<dbReference type="AlphaFoldDB" id="A0A1J5JAA5"/>
<organism evidence="2 3">
    <name type="scientific">Candidatus Wirthbacteria bacterium CG2_30_54_11</name>
    <dbReference type="NCBI Taxonomy" id="1817892"/>
    <lineage>
        <taxon>Bacteria</taxon>
        <taxon>Candidatus Wirthbacteria</taxon>
    </lineage>
</organism>
<feature type="transmembrane region" description="Helical" evidence="1">
    <location>
        <begin position="179"/>
        <end position="195"/>
    </location>
</feature>
<keyword evidence="1" id="KW-0812">Transmembrane</keyword>
<feature type="transmembrane region" description="Helical" evidence="1">
    <location>
        <begin position="207"/>
        <end position="235"/>
    </location>
</feature>
<evidence type="ECO:0000256" key="1">
    <source>
        <dbReference type="SAM" id="Phobius"/>
    </source>
</evidence>
<feature type="transmembrane region" description="Helical" evidence="1">
    <location>
        <begin position="386"/>
        <end position="404"/>
    </location>
</feature>
<protein>
    <recommendedName>
        <fullName evidence="4">Glycosyltransferase RgtA/B/C/D-like domain-containing protein</fullName>
    </recommendedName>
</protein>
<proteinExistence type="predicted"/>
<dbReference type="STRING" id="1817892.AUK40_00195"/>
<evidence type="ECO:0000313" key="2">
    <source>
        <dbReference type="EMBL" id="OIQ00433.1"/>
    </source>
</evidence>
<dbReference type="Proteomes" id="UP000183245">
    <property type="component" value="Unassembled WGS sequence"/>
</dbReference>